<gene>
    <name evidence="2" type="ORF">OLEA9_A102016</name>
</gene>
<sequence length="129" mass="14667">VDRLYPVPDLPRCADRPSPPAATAATVAANANARRRLPVRWYARRADRQAGRQPSKRVRVGRECTRYLSVWFPPLRQHFIARNTNDIFGGKRSEPATCACQPTHTNTPASHARLAKVRRRARMNIAERE</sequence>
<name>A0A8S0QCP1_OLEEU</name>
<protein>
    <submittedName>
        <fullName evidence="2">Uncharacterized protein</fullName>
    </submittedName>
</protein>
<feature type="region of interest" description="Disordered" evidence="1">
    <location>
        <begin position="1"/>
        <end position="29"/>
    </location>
</feature>
<dbReference type="Proteomes" id="UP000594638">
    <property type="component" value="Unassembled WGS sequence"/>
</dbReference>
<evidence type="ECO:0000256" key="1">
    <source>
        <dbReference type="SAM" id="MobiDB-lite"/>
    </source>
</evidence>
<dbReference type="AlphaFoldDB" id="A0A8S0QCP1"/>
<evidence type="ECO:0000313" key="2">
    <source>
        <dbReference type="EMBL" id="CAA2962787.1"/>
    </source>
</evidence>
<reference evidence="2 3" key="1">
    <citation type="submission" date="2019-12" db="EMBL/GenBank/DDBJ databases">
        <authorList>
            <person name="Alioto T."/>
            <person name="Alioto T."/>
            <person name="Gomez Garrido J."/>
        </authorList>
    </citation>
    <scope>NUCLEOTIDE SEQUENCE [LARGE SCALE GENOMIC DNA]</scope>
</reference>
<accession>A0A8S0QCP1</accession>
<evidence type="ECO:0000313" key="3">
    <source>
        <dbReference type="Proteomes" id="UP000594638"/>
    </source>
</evidence>
<feature type="non-terminal residue" evidence="2">
    <location>
        <position position="129"/>
    </location>
</feature>
<keyword evidence="3" id="KW-1185">Reference proteome</keyword>
<dbReference type="EMBL" id="CACTIH010001606">
    <property type="protein sequence ID" value="CAA2962787.1"/>
    <property type="molecule type" value="Genomic_DNA"/>
</dbReference>
<comment type="caution">
    <text evidence="2">The sequence shown here is derived from an EMBL/GenBank/DDBJ whole genome shotgun (WGS) entry which is preliminary data.</text>
</comment>
<organism evidence="2 3">
    <name type="scientific">Olea europaea subsp. europaea</name>
    <dbReference type="NCBI Taxonomy" id="158383"/>
    <lineage>
        <taxon>Eukaryota</taxon>
        <taxon>Viridiplantae</taxon>
        <taxon>Streptophyta</taxon>
        <taxon>Embryophyta</taxon>
        <taxon>Tracheophyta</taxon>
        <taxon>Spermatophyta</taxon>
        <taxon>Magnoliopsida</taxon>
        <taxon>eudicotyledons</taxon>
        <taxon>Gunneridae</taxon>
        <taxon>Pentapetalae</taxon>
        <taxon>asterids</taxon>
        <taxon>lamiids</taxon>
        <taxon>Lamiales</taxon>
        <taxon>Oleaceae</taxon>
        <taxon>Oleeae</taxon>
        <taxon>Olea</taxon>
    </lineage>
</organism>
<dbReference type="Gramene" id="OE9A102016T1">
    <property type="protein sequence ID" value="OE9A102016C1"/>
    <property type="gene ID" value="OE9A102016"/>
</dbReference>
<proteinExistence type="predicted"/>
<feature type="non-terminal residue" evidence="2">
    <location>
        <position position="1"/>
    </location>
</feature>